<feature type="region of interest" description="Disordered" evidence="2">
    <location>
        <begin position="212"/>
        <end position="233"/>
    </location>
</feature>
<dbReference type="Proteomes" id="UP000018050">
    <property type="component" value="Unassembled WGS sequence"/>
</dbReference>
<evidence type="ECO:0000313" key="4">
    <source>
        <dbReference type="Proteomes" id="UP000018050"/>
    </source>
</evidence>
<accession>U6JMF2</accession>
<dbReference type="OrthoDB" id="435593at2759"/>
<dbReference type="OMA" id="ATEWMAV"/>
<dbReference type="GeneID" id="25273606"/>
<gene>
    <name evidence="3" type="ORF">EAH_00055360</name>
</gene>
<feature type="coiled-coil region" evidence="1">
    <location>
        <begin position="156"/>
        <end position="183"/>
    </location>
</feature>
<reference evidence="3" key="2">
    <citation type="submission" date="2013-10" db="EMBL/GenBank/DDBJ databases">
        <authorList>
            <person name="Aslett M."/>
        </authorList>
    </citation>
    <scope>NUCLEOTIDE SEQUENCE</scope>
    <source>
        <strain evidence="3">Houghton</strain>
    </source>
</reference>
<dbReference type="InterPro" id="IPR011989">
    <property type="entry name" value="ARM-like"/>
</dbReference>
<name>U6JMF2_EIMAC</name>
<protein>
    <submittedName>
        <fullName evidence="3">Uncharacterized protein</fullName>
    </submittedName>
</protein>
<feature type="non-terminal residue" evidence="3">
    <location>
        <position position="1"/>
    </location>
</feature>
<reference evidence="3" key="1">
    <citation type="submission" date="2013-10" db="EMBL/GenBank/DDBJ databases">
        <title>Genomic analysis of the causative agents of coccidiosis in chickens.</title>
        <authorList>
            <person name="Reid A.J."/>
            <person name="Blake D."/>
            <person name="Billington K."/>
            <person name="Browne H."/>
            <person name="Dunn M."/>
            <person name="Hung S."/>
            <person name="Kawahara F."/>
            <person name="Miranda-Saavedra D."/>
            <person name="Mourier T."/>
            <person name="Nagra H."/>
            <person name="Otto T.D."/>
            <person name="Rawlings N."/>
            <person name="Sanchez A."/>
            <person name="Sanders M."/>
            <person name="Subramaniam C."/>
            <person name="Tay Y."/>
            <person name="Dear P."/>
            <person name="Doerig C."/>
            <person name="Gruber A."/>
            <person name="Parkinson J."/>
            <person name="Shirley M."/>
            <person name="Wan K.L."/>
            <person name="Berriman M."/>
            <person name="Tomley F."/>
            <person name="Pain A."/>
        </authorList>
    </citation>
    <scope>NUCLEOTIDE SEQUENCE</scope>
    <source>
        <strain evidence="3">Houghton</strain>
    </source>
</reference>
<evidence type="ECO:0000256" key="1">
    <source>
        <dbReference type="SAM" id="Coils"/>
    </source>
</evidence>
<organism evidence="3 4">
    <name type="scientific">Eimeria acervulina</name>
    <name type="common">Coccidian parasite</name>
    <dbReference type="NCBI Taxonomy" id="5801"/>
    <lineage>
        <taxon>Eukaryota</taxon>
        <taxon>Sar</taxon>
        <taxon>Alveolata</taxon>
        <taxon>Apicomplexa</taxon>
        <taxon>Conoidasida</taxon>
        <taxon>Coccidia</taxon>
        <taxon>Eucoccidiorida</taxon>
        <taxon>Eimeriorina</taxon>
        <taxon>Eimeriidae</taxon>
        <taxon>Eimeria</taxon>
    </lineage>
</organism>
<evidence type="ECO:0000313" key="3">
    <source>
        <dbReference type="EMBL" id="CDJ26765.1"/>
    </source>
</evidence>
<dbReference type="Gene3D" id="1.25.10.10">
    <property type="entry name" value="Leucine-rich Repeat Variant"/>
    <property type="match status" value="1"/>
</dbReference>
<dbReference type="VEuPathDB" id="ToxoDB:EAH_00055360"/>
<sequence>VLQFVVELRHRGLKSLSLSVLESSSSDADAAEAAAGCISHLLRVWGRSPAAAAAAGAAAAAADEPQSLLQIALRHSIGPLRQQIAAAAGTSNGDTTAAAAAAAADTERLVHTINAVAATCSAAVPLLLQQTHADVGLQQLLETLAAAVALPRTLGLVHQQQQQQQQQQEQQQQQQEVDEEEIANDYAAAAMLTRRAIRFFCDMRYEIQDAEQQQQQQQQQEQPDRQQQQQQGVQLNPQSKQALLQVYRHLSEEALQQIEIPAADLAGEALEEMLTFRDGLLLLLEDCAGLLGLEVCARVTGRMQQLLQQHQLQQQQVEQQQLSAAAAEDLFERPLESLFVALDCTFPYNSTDAAAEAILAAAIAAVQAVLTQSVPQTEAAVACRAAAIRLLRKAHDSLQNCRCQQQQQQQQEVQHHELQQQNCCVIKQQQHLKTSADTPERQFTRRQSNILLQAYWLVLEAVCSLVGRLEDGSLMLAMLESLCRPSIAAIEEALAAGQQQLQQQQLQSLCTKLDSLAIVLRCGLQPVHVHSTYLYAAEWMSVSFGGENIAVQQTLAALIQELATAGFKTIQNNGGGEESAEMIEDCFGMLSRLLRRCPNVAAFVPSVLRQVS</sequence>
<proteinExistence type="predicted"/>
<keyword evidence="1" id="KW-0175">Coiled coil</keyword>
<dbReference type="EMBL" id="HG670355">
    <property type="protein sequence ID" value="CDJ26765.1"/>
    <property type="molecule type" value="Genomic_DNA"/>
</dbReference>
<dbReference type="AlphaFoldDB" id="U6JMF2"/>
<evidence type="ECO:0000256" key="2">
    <source>
        <dbReference type="SAM" id="MobiDB-lite"/>
    </source>
</evidence>
<dbReference type="RefSeq" id="XP_013253136.1">
    <property type="nucleotide sequence ID" value="XM_013397682.1"/>
</dbReference>
<keyword evidence="4" id="KW-1185">Reference proteome</keyword>